<dbReference type="PANTHER" id="PTHR43649:SF33">
    <property type="entry name" value="POLYGALACTURONAN_RHAMNOGALACTURONAN-BINDING PROTEIN YTCQ"/>
    <property type="match status" value="1"/>
</dbReference>
<dbReference type="Gene3D" id="3.40.190.10">
    <property type="entry name" value="Periplasmic binding protein-like II"/>
    <property type="match status" value="2"/>
</dbReference>
<name>A0A3T1D743_9BACL</name>
<evidence type="ECO:0000313" key="9">
    <source>
        <dbReference type="Proteomes" id="UP000289856"/>
    </source>
</evidence>
<organism evidence="8 9">
    <name type="scientific">Cohnella abietis</name>
    <dbReference type="NCBI Taxonomy" id="2507935"/>
    <lineage>
        <taxon>Bacteria</taxon>
        <taxon>Bacillati</taxon>
        <taxon>Bacillota</taxon>
        <taxon>Bacilli</taxon>
        <taxon>Bacillales</taxon>
        <taxon>Paenibacillaceae</taxon>
        <taxon>Cohnella</taxon>
    </lineage>
</organism>
<evidence type="ECO:0000256" key="4">
    <source>
        <dbReference type="ARBA" id="ARBA00023139"/>
    </source>
</evidence>
<evidence type="ECO:0000256" key="5">
    <source>
        <dbReference type="ARBA" id="ARBA00023288"/>
    </source>
</evidence>
<reference evidence="8 9" key="1">
    <citation type="submission" date="2019-01" db="EMBL/GenBank/DDBJ databases">
        <title>Complete genome sequence of Cohnella hallensis HS21 isolated from Korean fir (Abies koreana) rhizospheric soil.</title>
        <authorList>
            <person name="Jiang L."/>
            <person name="Kang S.W."/>
            <person name="Kim S."/>
            <person name="Jung J."/>
            <person name="Kim C.Y."/>
            <person name="Kim D.H."/>
            <person name="Kim S.W."/>
            <person name="Lee J."/>
        </authorList>
    </citation>
    <scope>NUCLEOTIDE SEQUENCE [LARGE SCALE GENOMIC DNA]</scope>
    <source>
        <strain evidence="8 9">HS21</strain>
    </source>
</reference>
<keyword evidence="5" id="KW-0449">Lipoprotein</keyword>
<keyword evidence="2 7" id="KW-0732">Signal</keyword>
<keyword evidence="1" id="KW-1003">Cell membrane</keyword>
<evidence type="ECO:0000256" key="7">
    <source>
        <dbReference type="SAM" id="SignalP"/>
    </source>
</evidence>
<dbReference type="Pfam" id="PF01547">
    <property type="entry name" value="SBP_bac_1"/>
    <property type="match status" value="1"/>
</dbReference>
<proteinExistence type="predicted"/>
<keyword evidence="9" id="KW-1185">Reference proteome</keyword>
<accession>A0A3T1D743</accession>
<sequence>MKASRRNVVFMFMICSVLLIAACSSGSSTPSASESSTSPQSTSSSTGKASEPPKEKYVIKILTQDNNQIKRSDETKIGKFIDEKFNIVFDFVQAPGNYTDKLNLMLAGGDYPEIITIRDNATFDKYVRAGALLPLDDFVKDSPNFAKLFSVQIPLWKLTAPDGKLYKWEGGVPVDFKNYIEVLDIGVRTDVLKQQGWPNLLSTDDYIKFLKQALKDNPTTNGQKTLGMVVPFAEPWGMQGISTIMYEKGGRYTAAAGNMGVIWNQIDQKFEDTLTNEYVKESLGFFNKLYREGILDKDVFTDKYDQFVEKLNSGRVLSTWYVVWGLPAANQGLIDAGHPEMQYINMPVRSMTQVERNEKRQIRVEDTRPFDIFAITKNAKHPERIKELLEWASSEEGKILLQSGFEGEEYTIVDGKRVPTEGYKKTLTDMDAQRSVGFGLFNFLGNVLTNGQDGVPYTMGFDPKIQDELGLTKEMREAYKALGWESSKDYYLKTGEMANTGLAGTVSIDSTSDLGALHQKMVDFRVKNSTSLIIKPKNDQEFEALYQSIISDYQKLKPELVVNEYNRLYQEKQEQLNQLK</sequence>
<evidence type="ECO:0000256" key="2">
    <source>
        <dbReference type="ARBA" id="ARBA00022729"/>
    </source>
</evidence>
<evidence type="ECO:0000256" key="3">
    <source>
        <dbReference type="ARBA" id="ARBA00023136"/>
    </source>
</evidence>
<feature type="compositionally biased region" description="Low complexity" evidence="6">
    <location>
        <begin position="29"/>
        <end position="50"/>
    </location>
</feature>
<protein>
    <submittedName>
        <fullName evidence="8">ABC transporter substrate-binding protein</fullName>
    </submittedName>
</protein>
<feature type="chain" id="PRO_5039348849" evidence="7">
    <location>
        <begin position="22"/>
        <end position="580"/>
    </location>
</feature>
<gene>
    <name evidence="8" type="ORF">KCTCHS21_33050</name>
</gene>
<feature type="region of interest" description="Disordered" evidence="6">
    <location>
        <begin position="29"/>
        <end position="54"/>
    </location>
</feature>
<keyword evidence="3" id="KW-0472">Membrane</keyword>
<dbReference type="PANTHER" id="PTHR43649">
    <property type="entry name" value="ARABINOSE-BINDING PROTEIN-RELATED"/>
    <property type="match status" value="1"/>
</dbReference>
<keyword evidence="4" id="KW-0564">Palmitate</keyword>
<dbReference type="Proteomes" id="UP000289856">
    <property type="component" value="Chromosome"/>
</dbReference>
<evidence type="ECO:0000256" key="6">
    <source>
        <dbReference type="SAM" id="MobiDB-lite"/>
    </source>
</evidence>
<feature type="signal peptide" evidence="7">
    <location>
        <begin position="1"/>
        <end position="21"/>
    </location>
</feature>
<dbReference type="EMBL" id="AP019400">
    <property type="protein sequence ID" value="BBI33906.1"/>
    <property type="molecule type" value="Genomic_DNA"/>
</dbReference>
<dbReference type="SUPFAM" id="SSF53850">
    <property type="entry name" value="Periplasmic binding protein-like II"/>
    <property type="match status" value="1"/>
</dbReference>
<evidence type="ECO:0000313" key="8">
    <source>
        <dbReference type="EMBL" id="BBI33906.1"/>
    </source>
</evidence>
<dbReference type="OrthoDB" id="54751at2"/>
<dbReference type="KEGG" id="cohn:KCTCHS21_33050"/>
<dbReference type="InterPro" id="IPR006059">
    <property type="entry name" value="SBP"/>
</dbReference>
<dbReference type="RefSeq" id="WP_130610361.1">
    <property type="nucleotide sequence ID" value="NZ_AP019400.1"/>
</dbReference>
<dbReference type="InterPro" id="IPR050490">
    <property type="entry name" value="Bact_solute-bd_prot1"/>
</dbReference>
<evidence type="ECO:0000256" key="1">
    <source>
        <dbReference type="ARBA" id="ARBA00022475"/>
    </source>
</evidence>
<dbReference type="PROSITE" id="PS51257">
    <property type="entry name" value="PROKAR_LIPOPROTEIN"/>
    <property type="match status" value="1"/>
</dbReference>
<dbReference type="AlphaFoldDB" id="A0A3T1D743"/>